<name>A0AAW0ZV08_9HYME</name>
<dbReference type="PROSITE" id="PS00657">
    <property type="entry name" value="FORK_HEAD_1"/>
    <property type="match status" value="1"/>
</dbReference>
<evidence type="ECO:0000256" key="2">
    <source>
        <dbReference type="ARBA" id="ARBA00023125"/>
    </source>
</evidence>
<dbReference type="Gene3D" id="1.10.10.10">
    <property type="entry name" value="Winged helix-like DNA-binding domain superfamily/Winged helix DNA-binding domain"/>
    <property type="match status" value="1"/>
</dbReference>
<evidence type="ECO:0000256" key="4">
    <source>
        <dbReference type="PROSITE-ProRule" id="PRU00089"/>
    </source>
</evidence>
<evidence type="ECO:0000256" key="3">
    <source>
        <dbReference type="ARBA" id="ARBA00023242"/>
    </source>
</evidence>
<dbReference type="InterPro" id="IPR001766">
    <property type="entry name" value="Fork_head_dom"/>
</dbReference>
<dbReference type="Proteomes" id="UP001432146">
    <property type="component" value="Unassembled WGS sequence"/>
</dbReference>
<dbReference type="InterPro" id="IPR036390">
    <property type="entry name" value="WH_DNA-bd_sf"/>
</dbReference>
<keyword evidence="8" id="KW-1185">Reference proteome</keyword>
<dbReference type="GO" id="GO:0000978">
    <property type="term" value="F:RNA polymerase II cis-regulatory region sequence-specific DNA binding"/>
    <property type="evidence" value="ECO:0007669"/>
    <property type="project" value="TreeGrafter"/>
</dbReference>
<comment type="caution">
    <text evidence="7">The sequence shown here is derived from an EMBL/GenBank/DDBJ whole genome shotgun (WGS) entry which is preliminary data.</text>
</comment>
<dbReference type="AlphaFoldDB" id="A0AAW0ZV08"/>
<dbReference type="Pfam" id="PF00250">
    <property type="entry name" value="Forkhead"/>
    <property type="match status" value="1"/>
</dbReference>
<evidence type="ECO:0000256" key="1">
    <source>
        <dbReference type="ARBA" id="ARBA00004123"/>
    </source>
</evidence>
<dbReference type="GO" id="GO:0009887">
    <property type="term" value="P:animal organ morphogenesis"/>
    <property type="evidence" value="ECO:0007669"/>
    <property type="project" value="TreeGrafter"/>
</dbReference>
<organism evidence="7 8">
    <name type="scientific">Tetragonisca angustula</name>
    <dbReference type="NCBI Taxonomy" id="166442"/>
    <lineage>
        <taxon>Eukaryota</taxon>
        <taxon>Metazoa</taxon>
        <taxon>Ecdysozoa</taxon>
        <taxon>Arthropoda</taxon>
        <taxon>Hexapoda</taxon>
        <taxon>Insecta</taxon>
        <taxon>Pterygota</taxon>
        <taxon>Neoptera</taxon>
        <taxon>Endopterygota</taxon>
        <taxon>Hymenoptera</taxon>
        <taxon>Apocrita</taxon>
        <taxon>Aculeata</taxon>
        <taxon>Apoidea</taxon>
        <taxon>Anthophila</taxon>
        <taxon>Apidae</taxon>
        <taxon>Tetragonisca</taxon>
    </lineage>
</organism>
<dbReference type="PRINTS" id="PR00053">
    <property type="entry name" value="FORKHEAD"/>
</dbReference>
<evidence type="ECO:0000313" key="7">
    <source>
        <dbReference type="EMBL" id="KAK9300848.1"/>
    </source>
</evidence>
<keyword evidence="2 4" id="KW-0238">DNA-binding</keyword>
<sequence length="471" mass="51959">MDQTVIVPSTARGGNVDNARITMKNETDSSLHIQDQSTIAHSNSAPVIPRSNLSMTNNLNQDQSLDPLIHNTSSTELPRKPGARRQEKPPYSYIALIVMAIQSSPGKRLTLSEIYSFLQQRFPFFRGAYQGWKNSVRHNLSLNECFIKLPKGLGRPGKGHYWTIDPSTEYMFEEGSFRRRPRGFRRKCQALKPQYPQYFSGSGPVTVQTAGYENLTPGGMEYANGYQNQYQNYQEYAMYAPGAAVSADWAYPEATYKTPPIAEVTYKTTEVTYKTGEPSVYRNGEIVAFKSEPGYAARSQDQLAYRATDGFSVKDHQQHHSETIYKENEAMMSYKCASNSAPTTQAPGQDYYVGYGLAGVNNTGSNVNVAMQGISEQPGNTSPVGNVSSPQSQTPVTDNGIKMQCSNSNSNSSGGGLIDRKPPYFSHPAGSFTLSSLSSLNSLNIPGTVSSNIHHTTTTPPTYYDQIKYSM</sequence>
<keyword evidence="3 4" id="KW-0539">Nucleus</keyword>
<dbReference type="InterPro" id="IPR030456">
    <property type="entry name" value="TF_fork_head_CS_2"/>
</dbReference>
<protein>
    <recommendedName>
        <fullName evidence="6">Fork-head domain-containing protein</fullName>
    </recommendedName>
</protein>
<evidence type="ECO:0000313" key="8">
    <source>
        <dbReference type="Proteomes" id="UP001432146"/>
    </source>
</evidence>
<dbReference type="GO" id="GO:0001710">
    <property type="term" value="P:mesodermal cell fate commitment"/>
    <property type="evidence" value="ECO:0007669"/>
    <property type="project" value="UniProtKB-ARBA"/>
</dbReference>
<proteinExistence type="predicted"/>
<dbReference type="InterPro" id="IPR036388">
    <property type="entry name" value="WH-like_DNA-bd_sf"/>
</dbReference>
<dbReference type="GO" id="GO:0005634">
    <property type="term" value="C:nucleus"/>
    <property type="evidence" value="ECO:0007669"/>
    <property type="project" value="UniProtKB-SubCell"/>
</dbReference>
<dbReference type="PROSITE" id="PS00658">
    <property type="entry name" value="FORK_HEAD_2"/>
    <property type="match status" value="1"/>
</dbReference>
<dbReference type="GO" id="GO:0000981">
    <property type="term" value="F:DNA-binding transcription factor activity, RNA polymerase II-specific"/>
    <property type="evidence" value="ECO:0007669"/>
    <property type="project" value="TreeGrafter"/>
</dbReference>
<accession>A0AAW0ZV08</accession>
<dbReference type="InterPro" id="IPR018122">
    <property type="entry name" value="TF_fork_head_CS_1"/>
</dbReference>
<evidence type="ECO:0000259" key="6">
    <source>
        <dbReference type="PROSITE" id="PS50039"/>
    </source>
</evidence>
<dbReference type="EMBL" id="JAWNGG020000120">
    <property type="protein sequence ID" value="KAK9300848.1"/>
    <property type="molecule type" value="Genomic_DNA"/>
</dbReference>
<evidence type="ECO:0000256" key="5">
    <source>
        <dbReference type="SAM" id="MobiDB-lite"/>
    </source>
</evidence>
<dbReference type="SMART" id="SM00339">
    <property type="entry name" value="FH"/>
    <property type="match status" value="1"/>
</dbReference>
<dbReference type="PANTHER" id="PTHR46262:SF2">
    <property type="entry name" value="FORKHEAD BOX PROTEIN BINIOU"/>
    <property type="match status" value="1"/>
</dbReference>
<dbReference type="SUPFAM" id="SSF46785">
    <property type="entry name" value="Winged helix' DNA-binding domain"/>
    <property type="match status" value="1"/>
</dbReference>
<dbReference type="PROSITE" id="PS50039">
    <property type="entry name" value="FORK_HEAD_3"/>
    <property type="match status" value="1"/>
</dbReference>
<dbReference type="InterPro" id="IPR051770">
    <property type="entry name" value="Forkhead_box_regulator"/>
</dbReference>
<gene>
    <name evidence="7" type="ORF">QLX08_006561</name>
</gene>
<feature type="region of interest" description="Disordered" evidence="5">
    <location>
        <begin position="61"/>
        <end position="86"/>
    </location>
</feature>
<feature type="domain" description="Fork-head" evidence="6">
    <location>
        <begin position="88"/>
        <end position="182"/>
    </location>
</feature>
<dbReference type="PANTHER" id="PTHR46262">
    <property type="entry name" value="FORKHEAD BOX PROTEIN BINIOU"/>
    <property type="match status" value="1"/>
</dbReference>
<comment type="subcellular location">
    <subcellularLocation>
        <location evidence="1 4">Nucleus</location>
    </subcellularLocation>
</comment>
<feature type="compositionally biased region" description="Polar residues" evidence="5">
    <location>
        <begin position="61"/>
        <end position="76"/>
    </location>
</feature>
<dbReference type="FunFam" id="1.10.10.10:FF:000071">
    <property type="entry name" value="Forkhead box F1"/>
    <property type="match status" value="1"/>
</dbReference>
<feature type="DNA-binding region" description="Fork-head" evidence="4">
    <location>
        <begin position="88"/>
        <end position="182"/>
    </location>
</feature>
<reference evidence="7 8" key="1">
    <citation type="submission" date="2024-05" db="EMBL/GenBank/DDBJ databases">
        <title>The nuclear and mitochondrial genome assemblies of Tetragonisca angustula (Apidae: Meliponini), a tiny yet remarkable pollinator in the Neotropics.</title>
        <authorList>
            <person name="Ferrari R."/>
            <person name="Ricardo P.C."/>
            <person name="Dias F.C."/>
            <person name="Araujo N.S."/>
            <person name="Soares D.O."/>
            <person name="Zhou Q.-S."/>
            <person name="Zhu C.-D."/>
            <person name="Coutinho L."/>
            <person name="Airas M.C."/>
            <person name="Batista T.M."/>
        </authorList>
    </citation>
    <scope>NUCLEOTIDE SEQUENCE [LARGE SCALE GENOMIC DNA]</scope>
    <source>
        <strain evidence="7">ASF017062</strain>
        <tissue evidence="7">Abdomen</tissue>
    </source>
</reference>